<feature type="region of interest" description="Disordered" evidence="2">
    <location>
        <begin position="140"/>
        <end position="159"/>
    </location>
</feature>
<organism evidence="4 5">
    <name type="scientific">Nocardioides endophyticus</name>
    <dbReference type="NCBI Taxonomy" id="1353775"/>
    <lineage>
        <taxon>Bacteria</taxon>
        <taxon>Bacillati</taxon>
        <taxon>Actinomycetota</taxon>
        <taxon>Actinomycetes</taxon>
        <taxon>Propionibacteriales</taxon>
        <taxon>Nocardioidaceae</taxon>
        <taxon>Nocardioides</taxon>
    </lineage>
</organism>
<dbReference type="RefSeq" id="WP_345525581.1">
    <property type="nucleotide sequence ID" value="NZ_BAABKN010000006.1"/>
</dbReference>
<comment type="similarity">
    <text evidence="1">Belongs to the enoyl-CoA hydratase/isomerase family.</text>
</comment>
<dbReference type="InterPro" id="IPR002539">
    <property type="entry name" value="MaoC-like_dom"/>
</dbReference>
<evidence type="ECO:0000256" key="1">
    <source>
        <dbReference type="ARBA" id="ARBA00005254"/>
    </source>
</evidence>
<dbReference type="Proteomes" id="UP001499882">
    <property type="component" value="Unassembled WGS sequence"/>
</dbReference>
<evidence type="ECO:0000313" key="5">
    <source>
        <dbReference type="Proteomes" id="UP001499882"/>
    </source>
</evidence>
<accession>A0ABP8YHB3</accession>
<dbReference type="PANTHER" id="PTHR43841">
    <property type="entry name" value="3-HYDROXYACYL-THIOESTER DEHYDRATASE HTDX-RELATED"/>
    <property type="match status" value="1"/>
</dbReference>
<dbReference type="InterPro" id="IPR029069">
    <property type="entry name" value="HotDog_dom_sf"/>
</dbReference>
<dbReference type="PANTHER" id="PTHR43841:SF1">
    <property type="entry name" value="3-HYDROXYACYL-THIOESTER DEHYDRATASE X"/>
    <property type="match status" value="1"/>
</dbReference>
<dbReference type="SUPFAM" id="SSF54637">
    <property type="entry name" value="Thioesterase/thiol ester dehydrase-isomerase"/>
    <property type="match status" value="2"/>
</dbReference>
<protein>
    <submittedName>
        <fullName evidence="4">MaoC/PaaZ C-terminal domain-containing protein</fullName>
    </submittedName>
</protein>
<evidence type="ECO:0000313" key="4">
    <source>
        <dbReference type="EMBL" id="GAA4729174.1"/>
    </source>
</evidence>
<dbReference type="EMBL" id="BAABKN010000006">
    <property type="protein sequence ID" value="GAA4729174.1"/>
    <property type="molecule type" value="Genomic_DNA"/>
</dbReference>
<gene>
    <name evidence="4" type="ORF">GCM10023350_10540</name>
</gene>
<dbReference type="Gene3D" id="3.10.129.10">
    <property type="entry name" value="Hotdog Thioesterase"/>
    <property type="match status" value="1"/>
</dbReference>
<dbReference type="Pfam" id="PF01575">
    <property type="entry name" value="MaoC_dehydratas"/>
    <property type="match status" value="1"/>
</dbReference>
<name>A0ABP8YHB3_9ACTN</name>
<reference evidence="5" key="1">
    <citation type="journal article" date="2019" name="Int. J. Syst. Evol. Microbiol.">
        <title>The Global Catalogue of Microorganisms (GCM) 10K type strain sequencing project: providing services to taxonomists for standard genome sequencing and annotation.</title>
        <authorList>
            <consortium name="The Broad Institute Genomics Platform"/>
            <consortium name="The Broad Institute Genome Sequencing Center for Infectious Disease"/>
            <person name="Wu L."/>
            <person name="Ma J."/>
        </authorList>
    </citation>
    <scope>NUCLEOTIDE SEQUENCE [LARGE SCALE GENOMIC DNA]</scope>
    <source>
        <strain evidence="5">JCM 18532</strain>
    </source>
</reference>
<proteinExistence type="inferred from homology"/>
<sequence>MIPVLLKAALPKIHAGGELPDLSLVRHDVPIDVDHAAAYAGLCGFPRKDTLPLPYPHLLAFGLHLRIMADRSFPFPAIGTVHLENSITQHRPIAMTEKLQVTARPDNLRPHAKGQAFDLLTTVHSAGELVWEETSTFLRRGPGSDDATTGATYPEAPPTGTVWKLPGDLGRRYAGISGDHNPIHLYGLSAKAFGFPRQIAHGMWSLARCVGALENRLPRQVRVDVAFKTPVLLPGSVALGSRPTDDGYAFSLSNPKTGAPHVLGRTVRT</sequence>
<evidence type="ECO:0000256" key="2">
    <source>
        <dbReference type="SAM" id="MobiDB-lite"/>
    </source>
</evidence>
<evidence type="ECO:0000259" key="3">
    <source>
        <dbReference type="Pfam" id="PF01575"/>
    </source>
</evidence>
<feature type="domain" description="MaoC-like" evidence="3">
    <location>
        <begin position="171"/>
        <end position="234"/>
    </location>
</feature>
<comment type="caution">
    <text evidence="4">The sequence shown here is derived from an EMBL/GenBank/DDBJ whole genome shotgun (WGS) entry which is preliminary data.</text>
</comment>
<keyword evidence="5" id="KW-1185">Reference proteome</keyword>